<feature type="transmembrane region" description="Helical" evidence="6">
    <location>
        <begin position="383"/>
        <end position="403"/>
    </location>
</feature>
<dbReference type="SUPFAM" id="SSF103473">
    <property type="entry name" value="MFS general substrate transporter"/>
    <property type="match status" value="1"/>
</dbReference>
<dbReference type="InterPro" id="IPR036259">
    <property type="entry name" value="MFS_trans_sf"/>
</dbReference>
<feature type="transmembrane region" description="Helical" evidence="6">
    <location>
        <begin position="314"/>
        <end position="337"/>
    </location>
</feature>
<evidence type="ECO:0000259" key="7">
    <source>
        <dbReference type="PROSITE" id="PS50850"/>
    </source>
</evidence>
<dbReference type="EMBL" id="PKLZ01000002">
    <property type="protein sequence ID" value="PLW83778.1"/>
    <property type="molecule type" value="Genomic_DNA"/>
</dbReference>
<feature type="transmembrane region" description="Helical" evidence="6">
    <location>
        <begin position="116"/>
        <end position="140"/>
    </location>
</feature>
<dbReference type="OrthoDB" id="6057322at2"/>
<feature type="transmembrane region" description="Helical" evidence="6">
    <location>
        <begin position="30"/>
        <end position="51"/>
    </location>
</feature>
<dbReference type="InterPro" id="IPR044770">
    <property type="entry name" value="MFS_spinster-like"/>
</dbReference>
<evidence type="ECO:0000313" key="9">
    <source>
        <dbReference type="Proteomes" id="UP000234845"/>
    </source>
</evidence>
<evidence type="ECO:0000256" key="2">
    <source>
        <dbReference type="ARBA" id="ARBA00022448"/>
    </source>
</evidence>
<dbReference type="CDD" id="cd17328">
    <property type="entry name" value="MFS_spinster_like"/>
    <property type="match status" value="1"/>
</dbReference>
<feature type="transmembrane region" description="Helical" evidence="6">
    <location>
        <begin position="216"/>
        <end position="235"/>
    </location>
</feature>
<reference evidence="9" key="1">
    <citation type="submission" date="2017-11" db="EMBL/GenBank/DDBJ databases">
        <title>The draft genome sequence of Chromatocurvus sp. F02.</title>
        <authorList>
            <person name="Du Z.-J."/>
            <person name="Chang Y.-Q."/>
        </authorList>
    </citation>
    <scope>NUCLEOTIDE SEQUENCE [LARGE SCALE GENOMIC DNA]</scope>
    <source>
        <strain evidence="9">F02</strain>
    </source>
</reference>
<feature type="domain" description="Major facilitator superfamily (MFS) profile" evidence="7">
    <location>
        <begin position="1"/>
        <end position="411"/>
    </location>
</feature>
<comment type="subcellular location">
    <subcellularLocation>
        <location evidence="1">Membrane</location>
        <topology evidence="1">Multi-pass membrane protein</topology>
    </subcellularLocation>
</comment>
<accession>A0A2N5Y5V2</accession>
<dbReference type="Gene3D" id="1.20.1250.20">
    <property type="entry name" value="MFS general substrate transporter like domains"/>
    <property type="match status" value="1"/>
</dbReference>
<keyword evidence="3 6" id="KW-0812">Transmembrane</keyword>
<keyword evidence="9" id="KW-1185">Reference proteome</keyword>
<dbReference type="InterPro" id="IPR020846">
    <property type="entry name" value="MFS_dom"/>
</dbReference>
<dbReference type="Pfam" id="PF07690">
    <property type="entry name" value="MFS_1"/>
    <property type="match status" value="1"/>
</dbReference>
<evidence type="ECO:0000256" key="6">
    <source>
        <dbReference type="SAM" id="Phobius"/>
    </source>
</evidence>
<feature type="transmembrane region" description="Helical" evidence="6">
    <location>
        <begin position="58"/>
        <end position="78"/>
    </location>
</feature>
<feature type="transmembrane region" description="Helical" evidence="6">
    <location>
        <begin position="160"/>
        <end position="179"/>
    </location>
</feature>
<organism evidence="8 9">
    <name type="scientific">Kineobactrum sediminis</name>
    <dbReference type="NCBI Taxonomy" id="1905677"/>
    <lineage>
        <taxon>Bacteria</taxon>
        <taxon>Pseudomonadati</taxon>
        <taxon>Pseudomonadota</taxon>
        <taxon>Gammaproteobacteria</taxon>
        <taxon>Cellvibrionales</taxon>
        <taxon>Halieaceae</taxon>
        <taxon>Kineobactrum</taxon>
    </lineage>
</organism>
<feature type="transmembrane region" description="Helical" evidence="6">
    <location>
        <begin position="291"/>
        <end position="308"/>
    </location>
</feature>
<feature type="transmembrane region" description="Helical" evidence="6">
    <location>
        <begin position="255"/>
        <end position="279"/>
    </location>
</feature>
<proteinExistence type="predicted"/>
<evidence type="ECO:0000313" key="8">
    <source>
        <dbReference type="EMBL" id="PLW83778.1"/>
    </source>
</evidence>
<protein>
    <submittedName>
        <fullName evidence="8">MFS transporter</fullName>
    </submittedName>
</protein>
<keyword evidence="5 6" id="KW-0472">Membrane</keyword>
<evidence type="ECO:0000256" key="1">
    <source>
        <dbReference type="ARBA" id="ARBA00004141"/>
    </source>
</evidence>
<name>A0A2N5Y5V2_9GAMM</name>
<sequence length="420" mass="44752">MLSFIDRQIVNLLVEPIQADLAISDTQVSLLQGFAFILTYILFSIPLGRLADTHSRKWIVAGGVLFWSLATAACGFANSFRQLFIARAAVGTGEAALTPAAWSLMADYFPPERRSFPISIFLMGPYLGAGLSMIMGGALMGMMEGMDTVAVPLLGEFRPWQVTFILVGMPGLLVALLFLRVAEPQRRQLPDPAVPTDGKRPGLREVFAVMRSRSEIYLALLVAIPLLMIVLYGLQAWVPSYLVRGFDMSVQDAGFTYGLVALFSGSAGVLLGPVVGRWLGRRGVSDYPLRLALWAGLGICPALLVLATSGQVSLVLLAVVTASVLVTLPLALAASTLQTITPANMRGVVAGLYVVMTSGVGMGLGPTLIALTTDYIVRDREQLGASLAVVGIAVSVVAVILFARALAPYRQLAQSLERAA</sequence>
<dbReference type="PROSITE" id="PS50850">
    <property type="entry name" value="MFS"/>
    <property type="match status" value="1"/>
</dbReference>
<feature type="transmembrane region" description="Helical" evidence="6">
    <location>
        <begin position="349"/>
        <end position="371"/>
    </location>
</feature>
<keyword evidence="2" id="KW-0813">Transport</keyword>
<feature type="transmembrane region" description="Helical" evidence="6">
    <location>
        <begin position="84"/>
        <end position="104"/>
    </location>
</feature>
<dbReference type="Proteomes" id="UP000234845">
    <property type="component" value="Unassembled WGS sequence"/>
</dbReference>
<gene>
    <name evidence="8" type="ORF">CWI75_04605</name>
</gene>
<evidence type="ECO:0000256" key="5">
    <source>
        <dbReference type="ARBA" id="ARBA00023136"/>
    </source>
</evidence>
<comment type="caution">
    <text evidence="8">The sequence shown here is derived from an EMBL/GenBank/DDBJ whole genome shotgun (WGS) entry which is preliminary data.</text>
</comment>
<evidence type="ECO:0000256" key="3">
    <source>
        <dbReference type="ARBA" id="ARBA00022692"/>
    </source>
</evidence>
<dbReference type="PANTHER" id="PTHR23505">
    <property type="entry name" value="SPINSTER"/>
    <property type="match status" value="1"/>
</dbReference>
<dbReference type="PANTHER" id="PTHR23505:SF79">
    <property type="entry name" value="PROTEIN SPINSTER"/>
    <property type="match status" value="1"/>
</dbReference>
<dbReference type="GO" id="GO:0022857">
    <property type="term" value="F:transmembrane transporter activity"/>
    <property type="evidence" value="ECO:0007669"/>
    <property type="project" value="InterPro"/>
</dbReference>
<dbReference type="GO" id="GO:0016020">
    <property type="term" value="C:membrane"/>
    <property type="evidence" value="ECO:0007669"/>
    <property type="project" value="UniProtKB-SubCell"/>
</dbReference>
<dbReference type="InterPro" id="IPR011701">
    <property type="entry name" value="MFS"/>
</dbReference>
<evidence type="ECO:0000256" key="4">
    <source>
        <dbReference type="ARBA" id="ARBA00022989"/>
    </source>
</evidence>
<dbReference type="AlphaFoldDB" id="A0A2N5Y5V2"/>
<keyword evidence="4 6" id="KW-1133">Transmembrane helix</keyword>